<dbReference type="PANTHER" id="PTHR45772">
    <property type="entry name" value="CONSERVED COMPONENT OF ABC TRANSPORTER FOR NATURAL AMINO ACIDS-RELATED"/>
    <property type="match status" value="1"/>
</dbReference>
<organism evidence="5 6">
    <name type="scientific">Pseudonocardia sulfidoxydans NBRC 16205</name>
    <dbReference type="NCBI Taxonomy" id="1223511"/>
    <lineage>
        <taxon>Bacteria</taxon>
        <taxon>Bacillati</taxon>
        <taxon>Actinomycetota</taxon>
        <taxon>Actinomycetes</taxon>
        <taxon>Pseudonocardiales</taxon>
        <taxon>Pseudonocardiaceae</taxon>
        <taxon>Pseudonocardia</taxon>
    </lineage>
</organism>
<evidence type="ECO:0000256" key="3">
    <source>
        <dbReference type="ARBA" id="ARBA00022840"/>
    </source>
</evidence>
<dbReference type="Pfam" id="PF12399">
    <property type="entry name" value="BCA_ABC_TP_C"/>
    <property type="match status" value="1"/>
</dbReference>
<dbReference type="SMART" id="SM00382">
    <property type="entry name" value="AAA"/>
    <property type="match status" value="1"/>
</dbReference>
<dbReference type="GO" id="GO:0015192">
    <property type="term" value="F:L-phenylalanine transmembrane transporter activity"/>
    <property type="evidence" value="ECO:0007669"/>
    <property type="project" value="TreeGrafter"/>
</dbReference>
<keyword evidence="3 5" id="KW-0067">ATP-binding</keyword>
<dbReference type="PROSITE" id="PS50893">
    <property type="entry name" value="ABC_TRANSPORTER_2"/>
    <property type="match status" value="1"/>
</dbReference>
<dbReference type="GO" id="GO:1903805">
    <property type="term" value="P:L-valine import across plasma membrane"/>
    <property type="evidence" value="ECO:0007669"/>
    <property type="project" value="TreeGrafter"/>
</dbReference>
<keyword evidence="6" id="KW-1185">Reference proteome</keyword>
<dbReference type="SUPFAM" id="SSF52540">
    <property type="entry name" value="P-loop containing nucleoside triphosphate hydrolases"/>
    <property type="match status" value="1"/>
</dbReference>
<accession>A0A511DI78</accession>
<proteinExistence type="predicted"/>
<dbReference type="RefSeq" id="WP_147104546.1">
    <property type="nucleotide sequence ID" value="NZ_BJVJ01000011.1"/>
</dbReference>
<dbReference type="GO" id="GO:0005886">
    <property type="term" value="C:plasma membrane"/>
    <property type="evidence" value="ECO:0007669"/>
    <property type="project" value="TreeGrafter"/>
</dbReference>
<evidence type="ECO:0000256" key="2">
    <source>
        <dbReference type="ARBA" id="ARBA00022741"/>
    </source>
</evidence>
<dbReference type="Gene3D" id="3.40.50.300">
    <property type="entry name" value="P-loop containing nucleotide triphosphate hydrolases"/>
    <property type="match status" value="1"/>
</dbReference>
<dbReference type="PANTHER" id="PTHR45772:SF7">
    <property type="entry name" value="AMINO ACID ABC TRANSPORTER ATP-BINDING PROTEIN"/>
    <property type="match status" value="1"/>
</dbReference>
<keyword evidence="2" id="KW-0547">Nucleotide-binding</keyword>
<comment type="caution">
    <text evidence="5">The sequence shown here is derived from an EMBL/GenBank/DDBJ whole genome shotgun (WGS) entry which is preliminary data.</text>
</comment>
<evidence type="ECO:0000313" key="5">
    <source>
        <dbReference type="EMBL" id="GEL22708.1"/>
    </source>
</evidence>
<dbReference type="Pfam" id="PF00005">
    <property type="entry name" value="ABC_tran"/>
    <property type="match status" value="1"/>
</dbReference>
<sequence length="232" mass="24980">MLELSAVRFSYGALRVVNDVDLSVAKGSIHGLIGPNGAGKTTCIDLVSGRRRPQGGVITYDGTDVTKKSVTWRRRAGISRSFQRISVFPQLTVADQIDLAARAVNEPDVDEIVATMGLGGTLRSRCSDISYGEQRRVDIALALLGGPPLVLLDEPAAGLSHDESIQLADHLAEIVAARHTTVLLVEHHLEVVFRICERLTVLEQGAVIADGVPDEVRRDPRVVEAYLGKDAA</sequence>
<dbReference type="GO" id="GO:0005524">
    <property type="term" value="F:ATP binding"/>
    <property type="evidence" value="ECO:0007669"/>
    <property type="project" value="UniProtKB-KW"/>
</dbReference>
<dbReference type="GO" id="GO:0015808">
    <property type="term" value="P:L-alanine transport"/>
    <property type="evidence" value="ECO:0007669"/>
    <property type="project" value="TreeGrafter"/>
</dbReference>
<dbReference type="EMBL" id="BJVJ01000011">
    <property type="protein sequence ID" value="GEL22708.1"/>
    <property type="molecule type" value="Genomic_DNA"/>
</dbReference>
<evidence type="ECO:0000259" key="4">
    <source>
        <dbReference type="PROSITE" id="PS50893"/>
    </source>
</evidence>
<keyword evidence="1" id="KW-0813">Transport</keyword>
<dbReference type="GO" id="GO:1903806">
    <property type="term" value="P:L-isoleucine import across plasma membrane"/>
    <property type="evidence" value="ECO:0007669"/>
    <property type="project" value="TreeGrafter"/>
</dbReference>
<dbReference type="InterPro" id="IPR003593">
    <property type="entry name" value="AAA+_ATPase"/>
</dbReference>
<dbReference type="Proteomes" id="UP000321685">
    <property type="component" value="Unassembled WGS sequence"/>
</dbReference>
<name>A0A511DI78_9PSEU</name>
<dbReference type="InterPro" id="IPR017871">
    <property type="entry name" value="ABC_transporter-like_CS"/>
</dbReference>
<dbReference type="GO" id="GO:0015188">
    <property type="term" value="F:L-isoleucine transmembrane transporter activity"/>
    <property type="evidence" value="ECO:0007669"/>
    <property type="project" value="TreeGrafter"/>
</dbReference>
<feature type="domain" description="ABC transporter" evidence="4">
    <location>
        <begin position="2"/>
        <end position="229"/>
    </location>
</feature>
<dbReference type="InterPro" id="IPR032823">
    <property type="entry name" value="BCA_ABC_TP_C"/>
</dbReference>
<dbReference type="OrthoDB" id="9805514at2"/>
<dbReference type="GO" id="GO:0005304">
    <property type="term" value="F:L-valine transmembrane transporter activity"/>
    <property type="evidence" value="ECO:0007669"/>
    <property type="project" value="TreeGrafter"/>
</dbReference>
<dbReference type="GO" id="GO:0016887">
    <property type="term" value="F:ATP hydrolysis activity"/>
    <property type="evidence" value="ECO:0007669"/>
    <property type="project" value="InterPro"/>
</dbReference>
<dbReference type="GO" id="GO:0042941">
    <property type="term" value="P:D-alanine transmembrane transport"/>
    <property type="evidence" value="ECO:0007669"/>
    <property type="project" value="TreeGrafter"/>
</dbReference>
<protein>
    <submittedName>
        <fullName evidence="5">ABC transporter ATP-binding protein</fullName>
    </submittedName>
</protein>
<dbReference type="InterPro" id="IPR003439">
    <property type="entry name" value="ABC_transporter-like_ATP-bd"/>
</dbReference>
<dbReference type="AlphaFoldDB" id="A0A511DI78"/>
<dbReference type="InterPro" id="IPR051120">
    <property type="entry name" value="ABC_AA/LPS_Transport"/>
</dbReference>
<evidence type="ECO:0000313" key="6">
    <source>
        <dbReference type="Proteomes" id="UP000321685"/>
    </source>
</evidence>
<dbReference type="InterPro" id="IPR027417">
    <property type="entry name" value="P-loop_NTPase"/>
</dbReference>
<gene>
    <name evidence="5" type="ORF">PSU4_16620</name>
</gene>
<dbReference type="PROSITE" id="PS00211">
    <property type="entry name" value="ABC_TRANSPORTER_1"/>
    <property type="match status" value="1"/>
</dbReference>
<reference evidence="5 6" key="1">
    <citation type="submission" date="2019-07" db="EMBL/GenBank/DDBJ databases">
        <title>Whole genome shotgun sequence of Pseudonocardia sulfidoxydans NBRC 16205.</title>
        <authorList>
            <person name="Hosoyama A."/>
            <person name="Uohara A."/>
            <person name="Ohji S."/>
            <person name="Ichikawa N."/>
        </authorList>
    </citation>
    <scope>NUCLEOTIDE SEQUENCE [LARGE SCALE GENOMIC DNA]</scope>
    <source>
        <strain evidence="5 6">NBRC 16205</strain>
    </source>
</reference>
<evidence type="ECO:0000256" key="1">
    <source>
        <dbReference type="ARBA" id="ARBA00022448"/>
    </source>
</evidence>